<dbReference type="PROSITE" id="PS51030">
    <property type="entry name" value="NUCLEAR_REC_DBD_2"/>
    <property type="match status" value="1"/>
</dbReference>
<name>A0A814X2D1_9BILA</name>
<comment type="caution">
    <text evidence="10">The sequence shown here is derived from an EMBL/GenBank/DDBJ whole genome shotgun (WGS) entry which is preliminary data.</text>
</comment>
<dbReference type="Pfam" id="PF00105">
    <property type="entry name" value="zf-C4"/>
    <property type="match status" value="1"/>
</dbReference>
<keyword evidence="2" id="KW-0863">Zinc-finger</keyword>
<dbReference type="GO" id="GO:0030154">
    <property type="term" value="P:cell differentiation"/>
    <property type="evidence" value="ECO:0007669"/>
    <property type="project" value="TreeGrafter"/>
</dbReference>
<dbReference type="InterPro" id="IPR001628">
    <property type="entry name" value="Znf_hrmn_rcpt"/>
</dbReference>
<keyword evidence="8" id="KW-0539">Nucleus</keyword>
<accession>A0A814X2D1</accession>
<dbReference type="InterPro" id="IPR013088">
    <property type="entry name" value="Znf_NHR/GATA"/>
</dbReference>
<evidence type="ECO:0000256" key="6">
    <source>
        <dbReference type="ARBA" id="ARBA00023163"/>
    </source>
</evidence>
<evidence type="ECO:0000256" key="4">
    <source>
        <dbReference type="ARBA" id="ARBA00023015"/>
    </source>
</evidence>
<keyword evidence="7" id="KW-0675">Receptor</keyword>
<dbReference type="SMART" id="SM00399">
    <property type="entry name" value="ZnF_C4"/>
    <property type="match status" value="1"/>
</dbReference>
<evidence type="ECO:0000256" key="7">
    <source>
        <dbReference type="ARBA" id="ARBA00023170"/>
    </source>
</evidence>
<dbReference type="PRINTS" id="PR00047">
    <property type="entry name" value="STROIDFINGER"/>
</dbReference>
<dbReference type="GO" id="GO:0000122">
    <property type="term" value="P:negative regulation of transcription by RNA polymerase II"/>
    <property type="evidence" value="ECO:0007669"/>
    <property type="project" value="TreeGrafter"/>
</dbReference>
<dbReference type="GO" id="GO:0004879">
    <property type="term" value="F:nuclear receptor activity"/>
    <property type="evidence" value="ECO:0007669"/>
    <property type="project" value="TreeGrafter"/>
</dbReference>
<evidence type="ECO:0000313" key="12">
    <source>
        <dbReference type="Proteomes" id="UP000663889"/>
    </source>
</evidence>
<dbReference type="AlphaFoldDB" id="A0A814X2D1"/>
<dbReference type="PANTHER" id="PTHR24082:SF283">
    <property type="entry name" value="NUCLEAR HORMONE RECEPTOR HR96"/>
    <property type="match status" value="1"/>
</dbReference>
<evidence type="ECO:0000256" key="8">
    <source>
        <dbReference type="ARBA" id="ARBA00023242"/>
    </source>
</evidence>
<dbReference type="PANTHER" id="PTHR24082">
    <property type="entry name" value="NUCLEAR HORMONE RECEPTOR"/>
    <property type="match status" value="1"/>
</dbReference>
<protein>
    <recommendedName>
        <fullName evidence="9">Nuclear receptor domain-containing protein</fullName>
    </recommendedName>
</protein>
<dbReference type="EMBL" id="CAJOBE010010742">
    <property type="protein sequence ID" value="CAF4115635.1"/>
    <property type="molecule type" value="Genomic_DNA"/>
</dbReference>
<evidence type="ECO:0000256" key="1">
    <source>
        <dbReference type="ARBA" id="ARBA00022723"/>
    </source>
</evidence>
<dbReference type="Proteomes" id="UP000663889">
    <property type="component" value="Unassembled WGS sequence"/>
</dbReference>
<keyword evidence="4" id="KW-0805">Transcription regulation</keyword>
<feature type="domain" description="Nuclear receptor" evidence="9">
    <location>
        <begin position="42"/>
        <end position="119"/>
    </location>
</feature>
<keyword evidence="1" id="KW-0479">Metal-binding</keyword>
<evidence type="ECO:0000256" key="5">
    <source>
        <dbReference type="ARBA" id="ARBA00023125"/>
    </source>
</evidence>
<organism evidence="10 12">
    <name type="scientific">Rotaria sordida</name>
    <dbReference type="NCBI Taxonomy" id="392033"/>
    <lineage>
        <taxon>Eukaryota</taxon>
        <taxon>Metazoa</taxon>
        <taxon>Spiralia</taxon>
        <taxon>Gnathifera</taxon>
        <taxon>Rotifera</taxon>
        <taxon>Eurotatoria</taxon>
        <taxon>Bdelloidea</taxon>
        <taxon>Philodinida</taxon>
        <taxon>Philodinidae</taxon>
        <taxon>Rotaria</taxon>
    </lineage>
</organism>
<proteinExistence type="predicted"/>
<dbReference type="Gene3D" id="3.30.50.10">
    <property type="entry name" value="Erythroid Transcription Factor GATA-1, subunit A"/>
    <property type="match status" value="1"/>
</dbReference>
<evidence type="ECO:0000259" key="9">
    <source>
        <dbReference type="PROSITE" id="PS51030"/>
    </source>
</evidence>
<dbReference type="SUPFAM" id="SSF57716">
    <property type="entry name" value="Glucocorticoid receptor-like (DNA-binding domain)"/>
    <property type="match status" value="1"/>
</dbReference>
<dbReference type="GO" id="GO:0008270">
    <property type="term" value="F:zinc ion binding"/>
    <property type="evidence" value="ECO:0007669"/>
    <property type="project" value="UniProtKB-KW"/>
</dbReference>
<evidence type="ECO:0000313" key="10">
    <source>
        <dbReference type="EMBL" id="CAF1212176.1"/>
    </source>
</evidence>
<gene>
    <name evidence="11" type="ORF">FNK824_LOCUS32061</name>
    <name evidence="10" type="ORF">SEV965_LOCUS21729</name>
</gene>
<keyword evidence="6" id="KW-0804">Transcription</keyword>
<evidence type="ECO:0000256" key="2">
    <source>
        <dbReference type="ARBA" id="ARBA00022771"/>
    </source>
</evidence>
<dbReference type="Proteomes" id="UP000663874">
    <property type="component" value="Unassembled WGS sequence"/>
</dbReference>
<dbReference type="GO" id="GO:0000978">
    <property type="term" value="F:RNA polymerase II cis-regulatory region sequence-specific DNA binding"/>
    <property type="evidence" value="ECO:0007669"/>
    <property type="project" value="TreeGrafter"/>
</dbReference>
<evidence type="ECO:0000256" key="3">
    <source>
        <dbReference type="ARBA" id="ARBA00022833"/>
    </source>
</evidence>
<evidence type="ECO:0000313" key="11">
    <source>
        <dbReference type="EMBL" id="CAF4115635.1"/>
    </source>
</evidence>
<keyword evidence="3" id="KW-0862">Zinc</keyword>
<sequence length="415" mass="48458">MMDTCDYDIDYRQNDKYTGHDDSSIFMKNISKKMNSNRHLPNESCRVCGFEKTTGRNFGVTTCSTCKAFFRRNGRTGSSLPPCRFGGNCPVNERTRRQCPTCRLAKCFTVGMQKDLIRTEEERAARLQLVRANRLQRNEKLKRQKSYDINEKDFLNNKSLTSILSSNDWIQLTNIRSAYEHFCLYPILRAEEEREEYLNTLPIKCRLKEHSFINVLNTRLVSLTAFFHATISEFSVVINNNDRQWLIRTNLHYLFLFSSMDLMNISGNLIHFDETKACYNVYLYVYGQDLLVRGQYLVHKLNNYIGSDPIISKIMQIILFLSPCLVTNYLPAVSSYQPPLETILQIVHSQEQYTQILWSYLVYRYGEIEAQKLFMLTIGQILQQQNYGADIDERLIERQPFGNLVYTILTSFSMG</sequence>
<keyword evidence="5" id="KW-0238">DNA-binding</keyword>
<dbReference type="GO" id="GO:0045944">
    <property type="term" value="P:positive regulation of transcription by RNA polymerase II"/>
    <property type="evidence" value="ECO:0007669"/>
    <property type="project" value="TreeGrafter"/>
</dbReference>
<reference evidence="10" key="1">
    <citation type="submission" date="2021-02" db="EMBL/GenBank/DDBJ databases">
        <authorList>
            <person name="Nowell W R."/>
        </authorList>
    </citation>
    <scope>NUCLEOTIDE SEQUENCE</scope>
</reference>
<dbReference type="PROSITE" id="PS00031">
    <property type="entry name" value="NUCLEAR_REC_DBD_1"/>
    <property type="match status" value="1"/>
</dbReference>
<dbReference type="EMBL" id="CAJNOU010001491">
    <property type="protein sequence ID" value="CAF1212176.1"/>
    <property type="molecule type" value="Genomic_DNA"/>
</dbReference>
<dbReference type="InterPro" id="IPR050234">
    <property type="entry name" value="Nuclear_hormone_rcpt_NR1"/>
</dbReference>